<protein>
    <submittedName>
        <fullName evidence="3">Uncharacterized protein</fullName>
    </submittedName>
</protein>
<dbReference type="KEGG" id="hrr:HZS55_18845"/>
<feature type="compositionally biased region" description="Basic and acidic residues" evidence="1">
    <location>
        <begin position="150"/>
        <end position="166"/>
    </location>
</feature>
<name>A0A7D5P7E0_9EURY</name>
<gene>
    <name evidence="3" type="ORF">HZS55_18845</name>
</gene>
<keyword evidence="2" id="KW-0812">Transmembrane</keyword>
<dbReference type="GeneID" id="56079966"/>
<feature type="region of interest" description="Disordered" evidence="1">
    <location>
        <begin position="146"/>
        <end position="204"/>
    </location>
</feature>
<evidence type="ECO:0000313" key="3">
    <source>
        <dbReference type="EMBL" id="QLH79222.1"/>
    </source>
</evidence>
<keyword evidence="4" id="KW-1185">Reference proteome</keyword>
<organism evidence="3 4">
    <name type="scientific">Halosimplex rubrum</name>
    <dbReference type="NCBI Taxonomy" id="869889"/>
    <lineage>
        <taxon>Archaea</taxon>
        <taxon>Methanobacteriati</taxon>
        <taxon>Methanobacteriota</taxon>
        <taxon>Stenosarchaea group</taxon>
        <taxon>Halobacteria</taxon>
        <taxon>Halobacteriales</taxon>
        <taxon>Haloarculaceae</taxon>
        <taxon>Halosimplex</taxon>
    </lineage>
</organism>
<dbReference type="Proteomes" id="UP000509667">
    <property type="component" value="Chromosome"/>
</dbReference>
<evidence type="ECO:0000256" key="1">
    <source>
        <dbReference type="SAM" id="MobiDB-lite"/>
    </source>
</evidence>
<dbReference type="AlphaFoldDB" id="A0A7D5P7E0"/>
<dbReference type="RefSeq" id="WP_179909093.1">
    <property type="nucleotide sequence ID" value="NZ_CP058910.1"/>
</dbReference>
<keyword evidence="2" id="KW-0472">Membrane</keyword>
<dbReference type="EMBL" id="CP058910">
    <property type="protein sequence ID" value="QLH79222.1"/>
    <property type="molecule type" value="Genomic_DNA"/>
</dbReference>
<evidence type="ECO:0000256" key="2">
    <source>
        <dbReference type="SAM" id="Phobius"/>
    </source>
</evidence>
<keyword evidence="2" id="KW-1133">Transmembrane helix</keyword>
<sequence length="204" mass="21096">MNRRRRALLTVGIAAVVAGVVLTFRPGLVAFDWATLATLGVWLVALAGVALAALERFEGGDAPSGGLPQVGERPAYGVPGDDLAAAVADAGVGRRDAAERDRARERLRVAAVGALERFAGLAPEDAERRVAEGSWTDDPDAAALFADGEESVHEGVEPDFDRRAERAAAAVARLRDRTDGGEASGPDSSGRVGGRDRSGGVADD</sequence>
<reference evidence="3 4" key="1">
    <citation type="submission" date="2020-07" db="EMBL/GenBank/DDBJ databases">
        <title>Halosimplex pelagicum sp. nov. and Halosimplex rubrum sp. nov., isolated from salted brown alga Laminaria, and emended description of the genus Halosimplex.</title>
        <authorList>
            <person name="Cui H."/>
        </authorList>
    </citation>
    <scope>NUCLEOTIDE SEQUENCE [LARGE SCALE GENOMIC DNA]</scope>
    <source>
        <strain evidence="3 4">R27</strain>
    </source>
</reference>
<dbReference type="Pfam" id="PF23933">
    <property type="entry name" value="DUF7269"/>
    <property type="match status" value="1"/>
</dbReference>
<accession>A0A7D5P7E0</accession>
<feature type="transmembrane region" description="Helical" evidence="2">
    <location>
        <begin position="33"/>
        <end position="54"/>
    </location>
</feature>
<evidence type="ECO:0000313" key="4">
    <source>
        <dbReference type="Proteomes" id="UP000509667"/>
    </source>
</evidence>
<proteinExistence type="predicted"/>
<dbReference type="OrthoDB" id="242720at2157"/>
<dbReference type="InterPro" id="IPR055693">
    <property type="entry name" value="DUF7269"/>
</dbReference>